<dbReference type="SUPFAM" id="SSF52777">
    <property type="entry name" value="CoA-dependent acyltransferases"/>
    <property type="match status" value="1"/>
</dbReference>
<sequence>MYRTGDLVCWGSDGQLRYLGRADEQVKIRGHRIELGEIQSAMAALEGVDQVAVIAREDRPGDKRLVGYFTGSADPGELRETLTDRLPSYMVPAAIVVLESLPLTVNGKLDRNALPAPEYRAVERYRRPATVVEETLAAIYAQVLGLERVGVDDSFFELGGDSILAMQVSSAVRMVGLACRPRDIFVQQTVARLAEVVGAADTAGEPLDEGTGPVTATPIMWWLKEIDGPVAEFNQTVVLQAPDGVTAAAVIALLQAVLDRHAMLRLRAQDHGNGGWLLSTAAPGAVEAAQCLESIDRLTDEALVAARSRLDPAAGWCCAGCGWNPPTGWC</sequence>
<dbReference type="InterPro" id="IPR006162">
    <property type="entry name" value="Ppantetheine_attach_site"/>
</dbReference>
<evidence type="ECO:0000256" key="1">
    <source>
        <dbReference type="ARBA" id="ARBA00001957"/>
    </source>
</evidence>
<dbReference type="Gene3D" id="1.10.1200.10">
    <property type="entry name" value="ACP-like"/>
    <property type="match status" value="1"/>
</dbReference>
<dbReference type="GO" id="GO:0044550">
    <property type="term" value="P:secondary metabolite biosynthetic process"/>
    <property type="evidence" value="ECO:0007669"/>
    <property type="project" value="TreeGrafter"/>
</dbReference>
<organism evidence="6 7">
    <name type="scientific">Mycobacteroides abscessus subsp. bolletii 1513</name>
    <dbReference type="NCBI Taxonomy" id="1299321"/>
    <lineage>
        <taxon>Bacteria</taxon>
        <taxon>Bacillati</taxon>
        <taxon>Actinomycetota</taxon>
        <taxon>Actinomycetes</taxon>
        <taxon>Mycobacteriales</taxon>
        <taxon>Mycobacteriaceae</taxon>
        <taxon>Mycobacteroides</taxon>
        <taxon>Mycobacteroides abscessus</taxon>
    </lineage>
</organism>
<dbReference type="PROSITE" id="PS00012">
    <property type="entry name" value="PHOSPHOPANTETHEINE"/>
    <property type="match status" value="1"/>
</dbReference>
<comment type="similarity">
    <text evidence="2">Belongs to the ATP-dependent AMP-binding enzyme family.</text>
</comment>
<proteinExistence type="inferred from homology"/>
<comment type="cofactor">
    <cofactor evidence="1">
        <name>pantetheine 4'-phosphate</name>
        <dbReference type="ChEBI" id="CHEBI:47942"/>
    </cofactor>
</comment>
<dbReference type="InterPro" id="IPR042099">
    <property type="entry name" value="ANL_N_sf"/>
</dbReference>
<feature type="domain" description="Carrier" evidence="5">
    <location>
        <begin position="127"/>
        <end position="201"/>
    </location>
</feature>
<dbReference type="SUPFAM" id="SSF47336">
    <property type="entry name" value="ACP-like"/>
    <property type="match status" value="1"/>
</dbReference>
<evidence type="ECO:0000256" key="4">
    <source>
        <dbReference type="ARBA" id="ARBA00022553"/>
    </source>
</evidence>
<keyword evidence="4" id="KW-0597">Phosphoprotein</keyword>
<dbReference type="Gene3D" id="3.40.50.12780">
    <property type="entry name" value="N-terminal domain of ligase-like"/>
    <property type="match status" value="1"/>
</dbReference>
<dbReference type="InterPro" id="IPR009081">
    <property type="entry name" value="PP-bd_ACP"/>
</dbReference>
<reference evidence="6 7" key="1">
    <citation type="submission" date="2013-12" db="EMBL/GenBank/DDBJ databases">
        <authorList>
            <person name="Zelazny A."/>
            <person name="Olivier K."/>
            <person name="Holland S."/>
            <person name="Lenaerts A."/>
            <person name="Ordway D."/>
            <person name="DeGroote M.A."/>
            <person name="Parker T."/>
            <person name="Sizemore C."/>
            <person name="Tallon L.J."/>
            <person name="Sadzewicz L.K."/>
            <person name="Sengamalay N."/>
            <person name="Fraser C.M."/>
            <person name="Hine E."/>
            <person name="Shefchek K.A."/>
            <person name="Das S.P."/>
            <person name="Tettelin H."/>
        </authorList>
    </citation>
    <scope>NUCLEOTIDE SEQUENCE [LARGE SCALE GENOMIC DNA]</scope>
    <source>
        <strain evidence="6 7">1513</strain>
    </source>
</reference>
<evidence type="ECO:0000313" key="7">
    <source>
        <dbReference type="Proteomes" id="UP000023351"/>
    </source>
</evidence>
<dbReference type="PANTHER" id="PTHR45527:SF1">
    <property type="entry name" value="FATTY ACID SYNTHASE"/>
    <property type="match status" value="1"/>
</dbReference>
<dbReference type="PATRIC" id="fig|1299321.3.peg.5370"/>
<dbReference type="EMBL" id="JAOJ01000003">
    <property type="protein sequence ID" value="EUA68143.1"/>
    <property type="molecule type" value="Genomic_DNA"/>
</dbReference>
<keyword evidence="3" id="KW-0596">Phosphopantetheine</keyword>
<dbReference type="InterPro" id="IPR045851">
    <property type="entry name" value="AMP-bd_C_sf"/>
</dbReference>
<evidence type="ECO:0000256" key="2">
    <source>
        <dbReference type="ARBA" id="ARBA00006432"/>
    </source>
</evidence>
<dbReference type="Pfam" id="PF13193">
    <property type="entry name" value="AMP-binding_C"/>
    <property type="match status" value="1"/>
</dbReference>
<dbReference type="FunFam" id="3.30.300.30:FF:000010">
    <property type="entry name" value="Enterobactin synthetase component F"/>
    <property type="match status" value="1"/>
</dbReference>
<dbReference type="PROSITE" id="PS50075">
    <property type="entry name" value="CARRIER"/>
    <property type="match status" value="1"/>
</dbReference>
<protein>
    <submittedName>
        <fullName evidence="6">Phosphopantetheine attachment site family protein</fullName>
    </submittedName>
</protein>
<dbReference type="InterPro" id="IPR036736">
    <property type="entry name" value="ACP-like_sf"/>
</dbReference>
<dbReference type="Pfam" id="PF00550">
    <property type="entry name" value="PP-binding"/>
    <property type="match status" value="1"/>
</dbReference>
<dbReference type="PANTHER" id="PTHR45527">
    <property type="entry name" value="NONRIBOSOMAL PEPTIDE SYNTHETASE"/>
    <property type="match status" value="1"/>
</dbReference>
<dbReference type="GO" id="GO:0031177">
    <property type="term" value="F:phosphopantetheine binding"/>
    <property type="evidence" value="ECO:0007669"/>
    <property type="project" value="TreeGrafter"/>
</dbReference>
<dbReference type="InterPro" id="IPR023213">
    <property type="entry name" value="CAT-like_dom_sf"/>
</dbReference>
<dbReference type="FunFam" id="1.10.1200.10:FF:000005">
    <property type="entry name" value="Nonribosomal peptide synthetase 1"/>
    <property type="match status" value="1"/>
</dbReference>
<dbReference type="GO" id="GO:0043041">
    <property type="term" value="P:amino acid activation for nonribosomal peptide biosynthetic process"/>
    <property type="evidence" value="ECO:0007669"/>
    <property type="project" value="TreeGrafter"/>
</dbReference>
<gene>
    <name evidence="6" type="ORF">I540_5549</name>
</gene>
<evidence type="ECO:0000256" key="3">
    <source>
        <dbReference type="ARBA" id="ARBA00022450"/>
    </source>
</evidence>
<dbReference type="Gene3D" id="3.30.559.10">
    <property type="entry name" value="Chloramphenicol acetyltransferase-like domain"/>
    <property type="match status" value="1"/>
</dbReference>
<dbReference type="Proteomes" id="UP000023351">
    <property type="component" value="Unassembled WGS sequence"/>
</dbReference>
<dbReference type="SUPFAM" id="SSF56801">
    <property type="entry name" value="Acetyl-CoA synthetase-like"/>
    <property type="match status" value="1"/>
</dbReference>
<dbReference type="Gene3D" id="3.30.300.30">
    <property type="match status" value="1"/>
</dbReference>
<accession>X8DK86</accession>
<name>X8DK86_9MYCO</name>
<evidence type="ECO:0000313" key="6">
    <source>
        <dbReference type="EMBL" id="EUA68143.1"/>
    </source>
</evidence>
<dbReference type="AlphaFoldDB" id="X8DK86"/>
<comment type="caution">
    <text evidence="6">The sequence shown here is derived from an EMBL/GenBank/DDBJ whole genome shotgun (WGS) entry which is preliminary data.</text>
</comment>
<evidence type="ECO:0000259" key="5">
    <source>
        <dbReference type="PROSITE" id="PS50075"/>
    </source>
</evidence>
<dbReference type="InterPro" id="IPR025110">
    <property type="entry name" value="AMP-bd_C"/>
</dbReference>
<dbReference type="GO" id="GO:0005737">
    <property type="term" value="C:cytoplasm"/>
    <property type="evidence" value="ECO:0007669"/>
    <property type="project" value="TreeGrafter"/>
</dbReference>